<evidence type="ECO:0000313" key="7">
    <source>
        <dbReference type="EMBL" id="KAK6170459.1"/>
    </source>
</evidence>
<accession>A0AAN8P8N1</accession>
<keyword evidence="4 5" id="KW-0472">Membrane</keyword>
<dbReference type="InterPro" id="IPR005829">
    <property type="entry name" value="Sugar_transporter_CS"/>
</dbReference>
<feature type="transmembrane region" description="Helical" evidence="5">
    <location>
        <begin position="248"/>
        <end position="266"/>
    </location>
</feature>
<protein>
    <recommendedName>
        <fullName evidence="6">Major facilitator superfamily (MFS) profile domain-containing protein</fullName>
    </recommendedName>
</protein>
<dbReference type="SUPFAM" id="SSF103473">
    <property type="entry name" value="MFS general substrate transporter"/>
    <property type="match status" value="1"/>
</dbReference>
<comment type="caution">
    <text evidence="7">The sequence shown here is derived from an EMBL/GenBank/DDBJ whole genome shotgun (WGS) entry which is preliminary data.</text>
</comment>
<evidence type="ECO:0000256" key="1">
    <source>
        <dbReference type="ARBA" id="ARBA00004141"/>
    </source>
</evidence>
<dbReference type="AlphaFoldDB" id="A0AAN8P8N1"/>
<keyword evidence="3 5" id="KW-1133">Transmembrane helix</keyword>
<dbReference type="Pfam" id="PF00083">
    <property type="entry name" value="Sugar_tr"/>
    <property type="match status" value="1"/>
</dbReference>
<dbReference type="InterPro" id="IPR005828">
    <property type="entry name" value="MFS_sugar_transport-like"/>
</dbReference>
<name>A0AAN8P8N1_PATCE</name>
<evidence type="ECO:0000313" key="8">
    <source>
        <dbReference type="Proteomes" id="UP001347796"/>
    </source>
</evidence>
<evidence type="ECO:0000259" key="6">
    <source>
        <dbReference type="PROSITE" id="PS50850"/>
    </source>
</evidence>
<feature type="transmembrane region" description="Helical" evidence="5">
    <location>
        <begin position="220"/>
        <end position="242"/>
    </location>
</feature>
<dbReference type="Gene3D" id="1.20.1250.20">
    <property type="entry name" value="MFS general substrate transporter like domains"/>
    <property type="match status" value="1"/>
</dbReference>
<organism evidence="7 8">
    <name type="scientific">Patella caerulea</name>
    <name type="common">Rayed Mediterranean limpet</name>
    <dbReference type="NCBI Taxonomy" id="87958"/>
    <lineage>
        <taxon>Eukaryota</taxon>
        <taxon>Metazoa</taxon>
        <taxon>Spiralia</taxon>
        <taxon>Lophotrochozoa</taxon>
        <taxon>Mollusca</taxon>
        <taxon>Gastropoda</taxon>
        <taxon>Patellogastropoda</taxon>
        <taxon>Patelloidea</taxon>
        <taxon>Patellidae</taxon>
        <taxon>Patella</taxon>
    </lineage>
</organism>
<keyword evidence="8" id="KW-1185">Reference proteome</keyword>
<evidence type="ECO:0000256" key="4">
    <source>
        <dbReference type="ARBA" id="ARBA00023136"/>
    </source>
</evidence>
<gene>
    <name evidence="7" type="ORF">SNE40_018847</name>
</gene>
<dbReference type="PROSITE" id="PS00216">
    <property type="entry name" value="SUGAR_TRANSPORT_1"/>
    <property type="match status" value="1"/>
</dbReference>
<dbReference type="PANTHER" id="PTHR24064">
    <property type="entry name" value="SOLUTE CARRIER FAMILY 22 MEMBER"/>
    <property type="match status" value="1"/>
</dbReference>
<feature type="transmembrane region" description="Helical" evidence="5">
    <location>
        <begin position="329"/>
        <end position="350"/>
    </location>
</feature>
<dbReference type="InterPro" id="IPR020846">
    <property type="entry name" value="MFS_dom"/>
</dbReference>
<feature type="transmembrane region" description="Helical" evidence="5">
    <location>
        <begin position="138"/>
        <end position="155"/>
    </location>
</feature>
<dbReference type="PROSITE" id="PS50850">
    <property type="entry name" value="MFS"/>
    <property type="match status" value="1"/>
</dbReference>
<feature type="transmembrane region" description="Helical" evidence="5">
    <location>
        <begin position="20"/>
        <end position="44"/>
    </location>
</feature>
<feature type="transmembrane region" description="Helical" evidence="5">
    <location>
        <begin position="391"/>
        <end position="414"/>
    </location>
</feature>
<sequence length="574" mass="64125">MHFDEILRHLGEFGTYQKRVFFLLCLPAITHGIRMCVTVFLQFVPKHRCAIPGYENDTYAVQSEYHQKLINETIPLARKGLGWLYDQCHLYDYTSSNHSRSTLSCSKWVYDQSVFLNTASSELNLVCDDALKTSHAQMIFMGGYFFGAFATGAFSDKFGRKISLYASIVLVLAGGLGLAWAQSFITFVIIRFINGIGTAGVFTTCFVLGVEIVGPSKRAWTGIVIEYFFAIGMVLYAGMGYFIRDWHYLEITASIPVVLFLGYWWLIPESPRWLINEGRTDEAEVIIRHAAKVNKVKLQDKIFIMETDDQNEDKTPKANIFQLFTHRVLAIRTIIIFFNWMVVSMVYFGLSLNSDNLGAGSLFLNFFLVGLVEFPAYTICILLLDRVGRKVLHTGSMIVGGVACVITIFTILYAGEENQWLTVLFAMLGKVGATMGFAIIYVFSSELFPTVVRQAGMGFSSSFARLGGMISPYVVDAGKIVGGDFGRALPMIVFGALSVGAGLLTLYLPETHNADLPESIEDGKRFGRIPNVEILISDDKNKRNRTNFTLVPKSSKEYNDTLENAGEEEANKLL</sequence>
<feature type="transmembrane region" description="Helical" evidence="5">
    <location>
        <begin position="362"/>
        <end position="384"/>
    </location>
</feature>
<reference evidence="7 8" key="1">
    <citation type="submission" date="2024-01" db="EMBL/GenBank/DDBJ databases">
        <title>The genome of the rayed Mediterranean limpet Patella caerulea (Linnaeus, 1758).</title>
        <authorList>
            <person name="Anh-Thu Weber A."/>
            <person name="Halstead-Nussloch G."/>
        </authorList>
    </citation>
    <scope>NUCLEOTIDE SEQUENCE [LARGE SCALE GENOMIC DNA]</scope>
    <source>
        <strain evidence="7">AATW-2023a</strain>
        <tissue evidence="7">Whole specimen</tissue>
    </source>
</reference>
<proteinExistence type="predicted"/>
<feature type="transmembrane region" description="Helical" evidence="5">
    <location>
        <begin position="487"/>
        <end position="508"/>
    </location>
</feature>
<dbReference type="EMBL" id="JAZGQO010000014">
    <property type="protein sequence ID" value="KAK6170459.1"/>
    <property type="molecule type" value="Genomic_DNA"/>
</dbReference>
<dbReference type="InterPro" id="IPR036259">
    <property type="entry name" value="MFS_trans_sf"/>
</dbReference>
<feature type="transmembrane region" description="Helical" evidence="5">
    <location>
        <begin position="187"/>
        <end position="208"/>
    </location>
</feature>
<keyword evidence="2 5" id="KW-0812">Transmembrane</keyword>
<feature type="transmembrane region" description="Helical" evidence="5">
    <location>
        <begin position="162"/>
        <end position="181"/>
    </location>
</feature>
<evidence type="ECO:0000256" key="2">
    <source>
        <dbReference type="ARBA" id="ARBA00022692"/>
    </source>
</evidence>
<dbReference type="CDD" id="cd17317">
    <property type="entry name" value="MFS_SLC22"/>
    <property type="match status" value="1"/>
</dbReference>
<dbReference type="GO" id="GO:0022857">
    <property type="term" value="F:transmembrane transporter activity"/>
    <property type="evidence" value="ECO:0007669"/>
    <property type="project" value="InterPro"/>
</dbReference>
<comment type="subcellular location">
    <subcellularLocation>
        <location evidence="1">Membrane</location>
        <topology evidence="1">Multi-pass membrane protein</topology>
    </subcellularLocation>
</comment>
<dbReference type="GO" id="GO:0016020">
    <property type="term" value="C:membrane"/>
    <property type="evidence" value="ECO:0007669"/>
    <property type="project" value="UniProtKB-SubCell"/>
</dbReference>
<evidence type="ECO:0000256" key="3">
    <source>
        <dbReference type="ARBA" id="ARBA00022989"/>
    </source>
</evidence>
<feature type="transmembrane region" description="Helical" evidence="5">
    <location>
        <begin position="420"/>
        <end position="443"/>
    </location>
</feature>
<dbReference type="Proteomes" id="UP001347796">
    <property type="component" value="Unassembled WGS sequence"/>
</dbReference>
<evidence type="ECO:0000256" key="5">
    <source>
        <dbReference type="SAM" id="Phobius"/>
    </source>
</evidence>
<feature type="domain" description="Major facilitator superfamily (MFS) profile" evidence="6">
    <location>
        <begin position="72"/>
        <end position="513"/>
    </location>
</feature>